<feature type="disulfide bond" description="Redox-active" evidence="8">
    <location>
        <begin position="52"/>
        <end position="55"/>
    </location>
</feature>
<dbReference type="NCBIfam" id="NF008198">
    <property type="entry name" value="PRK10954.1"/>
    <property type="match status" value="1"/>
</dbReference>
<evidence type="ECO:0000256" key="7">
    <source>
        <dbReference type="PIRNR" id="PIRNR001488"/>
    </source>
</evidence>
<evidence type="ECO:0000259" key="10">
    <source>
        <dbReference type="PROSITE" id="PS51352"/>
    </source>
</evidence>
<dbReference type="PANTHER" id="PTHR35891:SF2">
    <property type="entry name" value="THIOL:DISULFIDE INTERCHANGE PROTEIN DSBA"/>
    <property type="match status" value="1"/>
</dbReference>
<dbReference type="AlphaFoldDB" id="A0A0N1KIE2"/>
<comment type="subcellular location">
    <subcellularLocation>
        <location evidence="1 7">Periplasm</location>
    </subcellularLocation>
</comment>
<keyword evidence="6" id="KW-0676">Redox-active center</keyword>
<dbReference type="InterPro" id="IPR001853">
    <property type="entry name" value="DSBA-like_thioredoxin_dom"/>
</dbReference>
<dbReference type="InterPro" id="IPR050824">
    <property type="entry name" value="Thiol_disulfide_DsbA"/>
</dbReference>
<evidence type="ECO:0000256" key="6">
    <source>
        <dbReference type="ARBA" id="ARBA00023284"/>
    </source>
</evidence>
<evidence type="ECO:0000256" key="8">
    <source>
        <dbReference type="PIRSR" id="PIRSR001488-1"/>
    </source>
</evidence>
<evidence type="ECO:0000256" key="1">
    <source>
        <dbReference type="ARBA" id="ARBA00004418"/>
    </source>
</evidence>
<dbReference type="Pfam" id="PF01323">
    <property type="entry name" value="DSBA"/>
    <property type="match status" value="1"/>
</dbReference>
<name>A0A0N1KIE2_9GAMM</name>
<dbReference type="Gene3D" id="3.40.30.10">
    <property type="entry name" value="Glutaredoxin"/>
    <property type="match status" value="1"/>
</dbReference>
<keyword evidence="4 7" id="KW-0574">Periplasm</keyword>
<dbReference type="InterPro" id="IPR023205">
    <property type="entry name" value="DsbA/DsbL"/>
</dbReference>
<keyword evidence="12" id="KW-1185">Reference proteome</keyword>
<evidence type="ECO:0000256" key="2">
    <source>
        <dbReference type="ARBA" id="ARBA00005791"/>
    </source>
</evidence>
<dbReference type="SUPFAM" id="SSF52833">
    <property type="entry name" value="Thioredoxin-like"/>
    <property type="match status" value="1"/>
</dbReference>
<dbReference type="EMBL" id="LGAA01000007">
    <property type="protein sequence ID" value="KPD03875.1"/>
    <property type="molecule type" value="Genomic_DNA"/>
</dbReference>
<keyword evidence="3 9" id="KW-0732">Signal</keyword>
<evidence type="ECO:0000256" key="9">
    <source>
        <dbReference type="SAM" id="SignalP"/>
    </source>
</evidence>
<sequence length="210" mass="23363">MKKIWLALIALTMAFGATTASAANYTEGKQYTQLKETVQNLPEVLEFFSFYCPHCYQFENVYKIPQTVEQNLPSGVKMERYHVDFLGPLGPELTKAWAVAIVLNAEAKVTPILFDGIQKTQSIRTTDDIRNAFVKAGISAEEYDAALNSFVVKSLVAKQQDAAKNLKLRGVPAIYVDGKYQINNAGINVDDPNNYAKEFSNVINSLVTQK</sequence>
<proteinExistence type="inferred from homology"/>
<evidence type="ECO:0000256" key="3">
    <source>
        <dbReference type="ARBA" id="ARBA00022729"/>
    </source>
</evidence>
<reference evidence="11 12" key="1">
    <citation type="submission" date="2015-07" db="EMBL/GenBank/DDBJ databases">
        <title>ATOL: Assembling a taxonomically balanced genome-scale reconstruction of the evolutionary history of the Enterobacteriaceae.</title>
        <authorList>
            <person name="Plunkett G.III."/>
            <person name="Neeno-Eckwall E.C."/>
            <person name="Glasner J.D."/>
            <person name="Perna N.T."/>
        </authorList>
    </citation>
    <scope>NUCLEOTIDE SEQUENCE [LARGE SCALE GENOMIC DNA]</scope>
    <source>
        <strain evidence="11 12">ATCC 35017</strain>
    </source>
</reference>
<dbReference type="Proteomes" id="UP000053226">
    <property type="component" value="Unassembled WGS sequence"/>
</dbReference>
<evidence type="ECO:0000256" key="5">
    <source>
        <dbReference type="ARBA" id="ARBA00023157"/>
    </source>
</evidence>
<evidence type="ECO:0000256" key="4">
    <source>
        <dbReference type="ARBA" id="ARBA00022764"/>
    </source>
</evidence>
<keyword evidence="5 7" id="KW-1015">Disulfide bond</keyword>
<comment type="caution">
    <text evidence="11">The sequence shown here is derived from an EMBL/GenBank/DDBJ whole genome shotgun (WGS) entry which is preliminary data.</text>
</comment>
<organism evidence="11 12">
    <name type="scientific">Moellerella wisconsensis ATCC 35017</name>
    <dbReference type="NCBI Taxonomy" id="1354267"/>
    <lineage>
        <taxon>Bacteria</taxon>
        <taxon>Pseudomonadati</taxon>
        <taxon>Pseudomonadota</taxon>
        <taxon>Gammaproteobacteria</taxon>
        <taxon>Enterobacterales</taxon>
        <taxon>Morganellaceae</taxon>
        <taxon>Moellerella</taxon>
    </lineage>
</organism>
<feature type="domain" description="Thioredoxin" evidence="10">
    <location>
        <begin position="11"/>
        <end position="152"/>
    </location>
</feature>
<dbReference type="GO" id="GO:0015036">
    <property type="term" value="F:disulfide oxidoreductase activity"/>
    <property type="evidence" value="ECO:0007669"/>
    <property type="project" value="UniProtKB-ARBA"/>
</dbReference>
<dbReference type="PANTHER" id="PTHR35891">
    <property type="entry name" value="THIOL:DISULFIDE INTERCHANGE PROTEIN DSBA"/>
    <property type="match status" value="1"/>
</dbReference>
<dbReference type="InterPro" id="IPR036249">
    <property type="entry name" value="Thioredoxin-like_sf"/>
</dbReference>
<dbReference type="InterPro" id="IPR013766">
    <property type="entry name" value="Thioredoxin_domain"/>
</dbReference>
<dbReference type="PROSITE" id="PS00194">
    <property type="entry name" value="THIOREDOXIN_1"/>
    <property type="match status" value="1"/>
</dbReference>
<dbReference type="PIRSF" id="PIRSF001488">
    <property type="entry name" value="Tdi_protein"/>
    <property type="match status" value="1"/>
</dbReference>
<dbReference type="RefSeq" id="WP_053907404.1">
    <property type="nucleotide sequence ID" value="NZ_CAWMUS010000007.1"/>
</dbReference>
<dbReference type="CDD" id="cd03019">
    <property type="entry name" value="DsbA_DsbA"/>
    <property type="match status" value="1"/>
</dbReference>
<evidence type="ECO:0000313" key="11">
    <source>
        <dbReference type="EMBL" id="KPD03875.1"/>
    </source>
</evidence>
<evidence type="ECO:0000313" key="12">
    <source>
        <dbReference type="Proteomes" id="UP000053226"/>
    </source>
</evidence>
<protein>
    <recommendedName>
        <fullName evidence="7">Thiol:disulfide interchange protein</fullName>
    </recommendedName>
</protein>
<feature type="signal peptide" evidence="9">
    <location>
        <begin position="1"/>
        <end position="22"/>
    </location>
</feature>
<feature type="chain" id="PRO_5005875756" description="Thiol:disulfide interchange protein" evidence="9">
    <location>
        <begin position="23"/>
        <end position="210"/>
    </location>
</feature>
<comment type="similarity">
    <text evidence="2">Belongs to the thioredoxin family. DsbA subfamily.</text>
</comment>
<accession>A0A0N1KIE2</accession>
<dbReference type="GO" id="GO:0042597">
    <property type="term" value="C:periplasmic space"/>
    <property type="evidence" value="ECO:0007669"/>
    <property type="project" value="UniProtKB-SubCell"/>
</dbReference>
<gene>
    <name evidence="11" type="ORF">M992_0797</name>
</gene>
<dbReference type="InterPro" id="IPR017937">
    <property type="entry name" value="Thioredoxin_CS"/>
</dbReference>
<dbReference type="OrthoDB" id="9784896at2"/>
<dbReference type="PROSITE" id="PS51352">
    <property type="entry name" value="THIOREDOXIN_2"/>
    <property type="match status" value="1"/>
</dbReference>